<dbReference type="Proteomes" id="UP000314294">
    <property type="component" value="Unassembled WGS sequence"/>
</dbReference>
<dbReference type="EMBL" id="SRLO01014414">
    <property type="protein sequence ID" value="TNN24746.1"/>
    <property type="molecule type" value="Genomic_DNA"/>
</dbReference>
<evidence type="ECO:0000313" key="3">
    <source>
        <dbReference type="Proteomes" id="UP000314294"/>
    </source>
</evidence>
<evidence type="ECO:0000313" key="2">
    <source>
        <dbReference type="EMBL" id="TNN24746.1"/>
    </source>
</evidence>
<feature type="region of interest" description="Disordered" evidence="1">
    <location>
        <begin position="73"/>
        <end position="109"/>
    </location>
</feature>
<dbReference type="AlphaFoldDB" id="A0A4Z2E745"/>
<gene>
    <name evidence="2" type="ORF">EYF80_065128</name>
</gene>
<name>A0A4Z2E745_9TELE</name>
<keyword evidence="3" id="KW-1185">Reference proteome</keyword>
<feature type="region of interest" description="Disordered" evidence="1">
    <location>
        <begin position="1"/>
        <end position="53"/>
    </location>
</feature>
<organism evidence="2 3">
    <name type="scientific">Liparis tanakae</name>
    <name type="common">Tanaka's snailfish</name>
    <dbReference type="NCBI Taxonomy" id="230148"/>
    <lineage>
        <taxon>Eukaryota</taxon>
        <taxon>Metazoa</taxon>
        <taxon>Chordata</taxon>
        <taxon>Craniata</taxon>
        <taxon>Vertebrata</taxon>
        <taxon>Euteleostomi</taxon>
        <taxon>Actinopterygii</taxon>
        <taxon>Neopterygii</taxon>
        <taxon>Teleostei</taxon>
        <taxon>Neoteleostei</taxon>
        <taxon>Acanthomorphata</taxon>
        <taxon>Eupercaria</taxon>
        <taxon>Perciformes</taxon>
        <taxon>Cottioidei</taxon>
        <taxon>Cottales</taxon>
        <taxon>Liparidae</taxon>
        <taxon>Liparis</taxon>
    </lineage>
</organism>
<reference evidence="2 3" key="1">
    <citation type="submission" date="2019-03" db="EMBL/GenBank/DDBJ databases">
        <title>First draft genome of Liparis tanakae, snailfish: a comprehensive survey of snailfish specific genes.</title>
        <authorList>
            <person name="Kim W."/>
            <person name="Song I."/>
            <person name="Jeong J.-H."/>
            <person name="Kim D."/>
            <person name="Kim S."/>
            <person name="Ryu S."/>
            <person name="Song J.Y."/>
            <person name="Lee S.K."/>
        </authorList>
    </citation>
    <scope>NUCLEOTIDE SEQUENCE [LARGE SCALE GENOMIC DNA]</scope>
    <source>
        <tissue evidence="2">Muscle</tissue>
    </source>
</reference>
<evidence type="ECO:0000256" key="1">
    <source>
        <dbReference type="SAM" id="MobiDB-lite"/>
    </source>
</evidence>
<protein>
    <submittedName>
        <fullName evidence="2">Uncharacterized protein</fullName>
    </submittedName>
</protein>
<proteinExistence type="predicted"/>
<comment type="caution">
    <text evidence="2">The sequence shown here is derived from an EMBL/GenBank/DDBJ whole genome shotgun (WGS) entry which is preliminary data.</text>
</comment>
<sequence>MRKCPSQTTFSLRAGSRPRLRLSDATTAAAARRPRGPAAPQGGGGRTRGNWRAIVPRAQGSVLIGRPAWARRKGVTGKASDGRLAREEEPLTGRSHKAVLRRRPEQRAL</sequence>
<feature type="compositionally biased region" description="Low complexity" evidence="1">
    <location>
        <begin position="25"/>
        <end position="40"/>
    </location>
</feature>
<feature type="compositionally biased region" description="Basic and acidic residues" evidence="1">
    <location>
        <begin position="80"/>
        <end position="91"/>
    </location>
</feature>
<feature type="compositionally biased region" description="Polar residues" evidence="1">
    <location>
        <begin position="1"/>
        <end position="11"/>
    </location>
</feature>
<accession>A0A4Z2E745</accession>